<protein>
    <submittedName>
        <fullName evidence="1">Uncharacterized protein</fullName>
    </submittedName>
</protein>
<dbReference type="EMBL" id="ABXU01000067">
    <property type="protein sequence ID" value="EEB32847.1"/>
    <property type="molecule type" value="Genomic_DNA"/>
</dbReference>
<reference evidence="1 2" key="2">
    <citation type="submission" date="2008-10" db="EMBL/GenBank/DDBJ databases">
        <authorList>
            <person name="Fulton L."/>
            <person name="Clifton S."/>
            <person name="Fulton B."/>
            <person name="Xu J."/>
            <person name="Minx P."/>
            <person name="Pepin K.H."/>
            <person name="Johnson M."/>
            <person name="Bhonagiri V."/>
            <person name="Nash W.E."/>
            <person name="Mardis E.R."/>
            <person name="Wilson R.K."/>
        </authorList>
    </citation>
    <scope>NUCLEOTIDE SEQUENCE [LARGE SCALE GENOMIC DNA]</scope>
    <source>
        <strain evidence="1 2">ATCC 29098</strain>
    </source>
</reference>
<dbReference type="HOGENOM" id="CLU_2860435_0_0_7"/>
<organism evidence="1 2">
    <name type="scientific">Desulfovibrio piger ATCC 29098</name>
    <dbReference type="NCBI Taxonomy" id="411464"/>
    <lineage>
        <taxon>Bacteria</taxon>
        <taxon>Pseudomonadati</taxon>
        <taxon>Thermodesulfobacteriota</taxon>
        <taxon>Desulfovibrionia</taxon>
        <taxon>Desulfovibrionales</taxon>
        <taxon>Desulfovibrionaceae</taxon>
        <taxon>Desulfovibrio</taxon>
    </lineage>
</organism>
<dbReference type="AlphaFoldDB" id="B6WVU7"/>
<proteinExistence type="predicted"/>
<evidence type="ECO:0000313" key="2">
    <source>
        <dbReference type="Proteomes" id="UP000003676"/>
    </source>
</evidence>
<evidence type="ECO:0000313" key="1">
    <source>
        <dbReference type="EMBL" id="EEB32847.1"/>
    </source>
</evidence>
<gene>
    <name evidence="1" type="ORF">DESPIG_02215</name>
</gene>
<comment type="caution">
    <text evidence="1">The sequence shown here is derived from an EMBL/GenBank/DDBJ whole genome shotgun (WGS) entry which is preliminary data.</text>
</comment>
<sequence length="64" mass="7381">MTHDAKPRCRGFAFFVPADGRWPRSTTLRPGWARLPGRRRYGFRRGVLPDMQPVFGKAAGWRAH</sequence>
<reference evidence="1 2" key="1">
    <citation type="submission" date="2008-10" db="EMBL/GenBank/DDBJ databases">
        <title>Draft genome sequence of Desulvovibrio piger (ATCC 29098).</title>
        <authorList>
            <person name="Sudarsanam P."/>
            <person name="Ley R."/>
            <person name="Guruge J."/>
            <person name="Turnbaugh P.J."/>
            <person name="Mahowald M."/>
            <person name="Liep D."/>
            <person name="Gordon J."/>
        </authorList>
    </citation>
    <scope>NUCLEOTIDE SEQUENCE [LARGE SCALE GENOMIC DNA]</scope>
    <source>
        <strain evidence="1 2">ATCC 29098</strain>
    </source>
</reference>
<accession>B6WVU7</accession>
<name>B6WVU7_9BACT</name>
<dbReference type="Proteomes" id="UP000003676">
    <property type="component" value="Unassembled WGS sequence"/>
</dbReference>